<comment type="subcellular location">
    <subcellularLocation>
        <location evidence="1">Secreted</location>
    </subcellularLocation>
</comment>
<evidence type="ECO:0000313" key="7">
    <source>
        <dbReference type="Proteomes" id="UP000198211"/>
    </source>
</evidence>
<keyword evidence="4 5" id="KW-0732">Signal</keyword>
<dbReference type="AlphaFoldDB" id="A0A225WDE6"/>
<dbReference type="Pfam" id="PF16810">
    <property type="entry name" value="RXLR"/>
    <property type="match status" value="1"/>
</dbReference>
<keyword evidence="3" id="KW-0964">Secreted</keyword>
<accession>A0A225WDE6</accession>
<evidence type="ECO:0000256" key="2">
    <source>
        <dbReference type="ARBA" id="ARBA00010400"/>
    </source>
</evidence>
<evidence type="ECO:0000256" key="1">
    <source>
        <dbReference type="ARBA" id="ARBA00004613"/>
    </source>
</evidence>
<dbReference type="EMBL" id="NBNE01001126">
    <property type="protein sequence ID" value="OWZ15424.1"/>
    <property type="molecule type" value="Genomic_DNA"/>
</dbReference>
<dbReference type="InterPro" id="IPR031825">
    <property type="entry name" value="RXLR"/>
</dbReference>
<feature type="signal peptide" evidence="5">
    <location>
        <begin position="1"/>
        <end position="21"/>
    </location>
</feature>
<dbReference type="Proteomes" id="UP000198211">
    <property type="component" value="Unassembled WGS sequence"/>
</dbReference>
<organism evidence="6 7">
    <name type="scientific">Phytophthora megakarya</name>
    <dbReference type="NCBI Taxonomy" id="4795"/>
    <lineage>
        <taxon>Eukaryota</taxon>
        <taxon>Sar</taxon>
        <taxon>Stramenopiles</taxon>
        <taxon>Oomycota</taxon>
        <taxon>Peronosporomycetes</taxon>
        <taxon>Peronosporales</taxon>
        <taxon>Peronosporaceae</taxon>
        <taxon>Phytophthora</taxon>
    </lineage>
</organism>
<protein>
    <submittedName>
        <fullName evidence="6">RxLR effector protein</fullName>
    </submittedName>
</protein>
<keyword evidence="7" id="KW-1185">Reference proteome</keyword>
<comment type="similarity">
    <text evidence="2">Belongs to the RxLR effector family.</text>
</comment>
<sequence>MRASCIFLVAVISLLAIGVLSTATEPGETLTSADGVVPKASTRRSLRADKSTDVDSSSFQDIEFGNSGEEKTIGLEKLKSLNSFKSFRRSMSRTSKSITDKISLVLPMESKLVVWSNNGKSVSFVKKELGLENLSDAAFKQAKNFKYYDDFVVSQLPIWARNELTPNEVMTQLGLQGLSGTAFLTNPNFKYYDEFVKKQVLVWGQDNLAVDDVLLRLNLNTLTGVARTEDVNYRYYEAFVINQMHSWIANNVDVTDVMVKLNLNGLSSNAVLNHPNYPFYESFVESKLKSWAMNMYPSDKVLANLGLGHLRGQVLESHPNYRFFELFSQNRVDLRENGWMKQGVTSHDVWEHFEVKRVKPLMRANSPTFALYVDYVNKVDKHLMWCKKNGFEIPDVLISKLSTPVELAQKTNIWISNKRPEWLVKLSLGLTGLEDDALKAHKNFQFYERYLDGMKFQANTRVEGAA</sequence>
<dbReference type="OrthoDB" id="126711at2759"/>
<proteinExistence type="inferred from homology"/>
<comment type="caution">
    <text evidence="6">The sequence shown here is derived from an EMBL/GenBank/DDBJ whole genome shotgun (WGS) entry which is preliminary data.</text>
</comment>
<name>A0A225WDE6_9STRA</name>
<evidence type="ECO:0000313" key="6">
    <source>
        <dbReference type="EMBL" id="OWZ15424.1"/>
    </source>
</evidence>
<reference evidence="7" key="1">
    <citation type="submission" date="2017-03" db="EMBL/GenBank/DDBJ databases">
        <title>Phytopthora megakarya and P. palmivora, two closely related causual agents of cacao black pod achieved similar genome size and gene model numbers by different mechanisms.</title>
        <authorList>
            <person name="Ali S."/>
            <person name="Shao J."/>
            <person name="Larry D.J."/>
            <person name="Kronmiller B."/>
            <person name="Shen D."/>
            <person name="Strem M.D."/>
            <person name="Melnick R.L."/>
            <person name="Guiltinan M.J."/>
            <person name="Tyler B.M."/>
            <person name="Meinhardt L.W."/>
            <person name="Bailey B.A."/>
        </authorList>
    </citation>
    <scope>NUCLEOTIDE SEQUENCE [LARGE SCALE GENOMIC DNA]</scope>
    <source>
        <strain evidence="7">zdho120</strain>
    </source>
</reference>
<evidence type="ECO:0000256" key="5">
    <source>
        <dbReference type="SAM" id="SignalP"/>
    </source>
</evidence>
<feature type="chain" id="PRO_5013325095" evidence="5">
    <location>
        <begin position="22"/>
        <end position="466"/>
    </location>
</feature>
<gene>
    <name evidence="6" type="ORF">PHMEG_00010935</name>
</gene>
<evidence type="ECO:0000256" key="4">
    <source>
        <dbReference type="ARBA" id="ARBA00022729"/>
    </source>
</evidence>
<evidence type="ECO:0000256" key="3">
    <source>
        <dbReference type="ARBA" id="ARBA00022525"/>
    </source>
</evidence>